<dbReference type="PANTHER" id="PTHR41523:SF8">
    <property type="entry name" value="ETHYLENE RESPONSE SENSOR PROTEIN"/>
    <property type="match status" value="1"/>
</dbReference>
<keyword evidence="6 11" id="KW-0418">Kinase</keyword>
<evidence type="ECO:0000313" key="12">
    <source>
        <dbReference type="Proteomes" id="UP000248703"/>
    </source>
</evidence>
<dbReference type="PANTHER" id="PTHR41523">
    <property type="entry name" value="TWO-COMPONENT SYSTEM SENSOR PROTEIN"/>
    <property type="match status" value="1"/>
</dbReference>
<keyword evidence="8" id="KW-0175">Coiled coil</keyword>
<reference evidence="11 12" key="1">
    <citation type="submission" date="2018-06" db="EMBL/GenBank/DDBJ databases">
        <title>Genomic Encyclopedia of Archaeal and Bacterial Type Strains, Phase II (KMG-II): from individual species to whole genera.</title>
        <authorList>
            <person name="Goeker M."/>
        </authorList>
    </citation>
    <scope>NUCLEOTIDE SEQUENCE [LARGE SCALE GENOMIC DNA]</scope>
    <source>
        <strain evidence="11 12">DSM 24464</strain>
    </source>
</reference>
<evidence type="ECO:0000256" key="8">
    <source>
        <dbReference type="SAM" id="Coils"/>
    </source>
</evidence>
<evidence type="ECO:0000256" key="9">
    <source>
        <dbReference type="SAM" id="Phobius"/>
    </source>
</evidence>
<dbReference type="RefSeq" id="WP_111658417.1">
    <property type="nucleotide sequence ID" value="NZ_QLLO01000001.1"/>
</dbReference>
<evidence type="ECO:0000256" key="5">
    <source>
        <dbReference type="ARBA" id="ARBA00022741"/>
    </source>
</evidence>
<dbReference type="PROSITE" id="PS50109">
    <property type="entry name" value="HIS_KIN"/>
    <property type="match status" value="1"/>
</dbReference>
<keyword evidence="12" id="KW-1185">Reference proteome</keyword>
<dbReference type="EMBL" id="QLLO01000001">
    <property type="protein sequence ID" value="RAJ17774.1"/>
    <property type="molecule type" value="Genomic_DNA"/>
</dbReference>
<name>A0A327RQ65_9FLAO</name>
<keyword evidence="9" id="KW-1133">Transmembrane helix</keyword>
<dbReference type="GO" id="GO:0004673">
    <property type="term" value="F:protein histidine kinase activity"/>
    <property type="evidence" value="ECO:0007669"/>
    <property type="project" value="UniProtKB-EC"/>
</dbReference>
<gene>
    <name evidence="11" type="ORF">LY08_00042</name>
</gene>
<dbReference type="InterPro" id="IPR005467">
    <property type="entry name" value="His_kinase_dom"/>
</dbReference>
<dbReference type="Pfam" id="PF02518">
    <property type="entry name" value="HATPase_c"/>
    <property type="match status" value="1"/>
</dbReference>
<keyword evidence="4" id="KW-0808">Transferase</keyword>
<evidence type="ECO:0000256" key="3">
    <source>
        <dbReference type="ARBA" id="ARBA00022553"/>
    </source>
</evidence>
<feature type="coiled-coil region" evidence="8">
    <location>
        <begin position="389"/>
        <end position="437"/>
    </location>
</feature>
<comment type="catalytic activity">
    <reaction evidence="1">
        <text>ATP + protein L-histidine = ADP + protein N-phospho-L-histidine.</text>
        <dbReference type="EC" id="2.7.13.3"/>
    </reaction>
</comment>
<dbReference type="OrthoDB" id="9767435at2"/>
<comment type="caution">
    <text evidence="11">The sequence shown here is derived from an EMBL/GenBank/DDBJ whole genome shotgun (WGS) entry which is preliminary data.</text>
</comment>
<feature type="transmembrane region" description="Helical" evidence="9">
    <location>
        <begin position="443"/>
        <end position="463"/>
    </location>
</feature>
<keyword evidence="7" id="KW-0067">ATP-binding</keyword>
<evidence type="ECO:0000256" key="7">
    <source>
        <dbReference type="ARBA" id="ARBA00022840"/>
    </source>
</evidence>
<dbReference type="SUPFAM" id="SSF55874">
    <property type="entry name" value="ATPase domain of HSP90 chaperone/DNA topoisomerase II/histidine kinase"/>
    <property type="match status" value="1"/>
</dbReference>
<dbReference type="Proteomes" id="UP000248703">
    <property type="component" value="Unassembled WGS sequence"/>
</dbReference>
<dbReference type="InterPro" id="IPR019734">
    <property type="entry name" value="TPR_rpt"/>
</dbReference>
<accession>A0A327RQ65</accession>
<dbReference type="EC" id="2.7.13.3" evidence="2"/>
<evidence type="ECO:0000256" key="4">
    <source>
        <dbReference type="ARBA" id="ARBA00022679"/>
    </source>
</evidence>
<keyword evidence="9" id="KW-0472">Membrane</keyword>
<dbReference type="SUPFAM" id="SSF48452">
    <property type="entry name" value="TPR-like"/>
    <property type="match status" value="2"/>
</dbReference>
<dbReference type="SMART" id="SM00028">
    <property type="entry name" value="TPR"/>
    <property type="match status" value="5"/>
</dbReference>
<organism evidence="11 12">
    <name type="scientific">Olleya aquimaris</name>
    <dbReference type="NCBI Taxonomy" id="639310"/>
    <lineage>
        <taxon>Bacteria</taxon>
        <taxon>Pseudomonadati</taxon>
        <taxon>Bacteroidota</taxon>
        <taxon>Flavobacteriia</taxon>
        <taxon>Flavobacteriales</taxon>
        <taxon>Flavobacteriaceae</taxon>
    </lineage>
</organism>
<dbReference type="Gene3D" id="3.30.565.10">
    <property type="entry name" value="Histidine kinase-like ATPase, C-terminal domain"/>
    <property type="match status" value="1"/>
</dbReference>
<keyword evidence="5" id="KW-0547">Nucleotide-binding</keyword>
<proteinExistence type="predicted"/>
<evidence type="ECO:0000313" key="11">
    <source>
        <dbReference type="EMBL" id="RAJ17774.1"/>
    </source>
</evidence>
<evidence type="ECO:0000256" key="6">
    <source>
        <dbReference type="ARBA" id="ARBA00022777"/>
    </source>
</evidence>
<dbReference type="InterPro" id="IPR011990">
    <property type="entry name" value="TPR-like_helical_dom_sf"/>
</dbReference>
<feature type="domain" description="Histidine kinase" evidence="10">
    <location>
        <begin position="479"/>
        <end position="668"/>
    </location>
</feature>
<dbReference type="AlphaFoldDB" id="A0A327RQ65"/>
<evidence type="ECO:0000256" key="1">
    <source>
        <dbReference type="ARBA" id="ARBA00000085"/>
    </source>
</evidence>
<sequence length="668" mass="76869">MRHLYLSALFCVFSIFLFGQQTNIDSLKLELKKLSTKNVNEIYNFCKSKIDESDLESYKYLVEFLLEKSNNKNDFKISALGNQLLSDKYQRVGKYDKSILYSNKSLRIAKNNLNDSLNIIFLNQKATVYKFFDKVDSSEYYFQKAIDLGLKSKQYSPLGYSYNGMASLKMNIGKYTESINMQLKCLSIASQHSLEYLEISSLINLGWLYINLENYDKTIEYLKDAQTRYFTHKESNKEQLCDIYRFMGLAHSRKGNLEEGNKLNKKALHCLEETGNLMLAADVTNTIGVNFIRNKQYRESIPFFKKLIHNAQSLKSKGLENYGIINLSSAYIETNNLIEGEKILLKILNDTINKEILPKDLEKVVYQNLSDLYDRGTNFKKSLHYHKKFKHLEDSLNQVNNVNEAIEIETKYQTEKKEKENLQLKAEKAQQAELLAKESKRKWQFGGGLATALIGLGVFTFYYRLNKKQKTVIENLQKELHHRVKNNLAIIDTFIEVVKDEFDDQAIGLKLTELQNRIDSINEVHKQLYTSDNVTNLNLKKYINSLANNVQQSFNVEHVIIDQSIDETLNISPEKSFPIGLIINEFVTNSYKYAFSENKGNIGIKIEEIGNKISLSLSDNGKGLSEDFSIANASTFGIRIMKLLTDQLNGSFNLTNDNGVKLHVEFPK</sequence>
<protein>
    <recommendedName>
        <fullName evidence="2">histidine kinase</fullName>
        <ecNumber evidence="2">2.7.13.3</ecNumber>
    </recommendedName>
</protein>
<keyword evidence="3" id="KW-0597">Phosphoprotein</keyword>
<dbReference type="Gene3D" id="1.25.40.10">
    <property type="entry name" value="Tetratricopeptide repeat domain"/>
    <property type="match status" value="2"/>
</dbReference>
<dbReference type="Pfam" id="PF13181">
    <property type="entry name" value="TPR_8"/>
    <property type="match status" value="2"/>
</dbReference>
<dbReference type="InterPro" id="IPR036890">
    <property type="entry name" value="HATPase_C_sf"/>
</dbReference>
<evidence type="ECO:0000256" key="2">
    <source>
        <dbReference type="ARBA" id="ARBA00012438"/>
    </source>
</evidence>
<keyword evidence="9" id="KW-0812">Transmembrane</keyword>
<evidence type="ECO:0000259" key="10">
    <source>
        <dbReference type="PROSITE" id="PS50109"/>
    </source>
</evidence>
<dbReference type="InterPro" id="IPR003594">
    <property type="entry name" value="HATPase_dom"/>
</dbReference>
<dbReference type="Pfam" id="PF07568">
    <property type="entry name" value="HisKA_2"/>
    <property type="match status" value="1"/>
</dbReference>
<dbReference type="GO" id="GO:0005524">
    <property type="term" value="F:ATP binding"/>
    <property type="evidence" value="ECO:0007669"/>
    <property type="project" value="UniProtKB-KW"/>
</dbReference>
<dbReference type="InterPro" id="IPR011495">
    <property type="entry name" value="Sig_transdc_His_kin_sub2_dim/P"/>
</dbReference>